<feature type="transmembrane region" description="Helical" evidence="1">
    <location>
        <begin position="1339"/>
        <end position="1363"/>
    </location>
</feature>
<dbReference type="Gene3D" id="3.40.50.12780">
    <property type="entry name" value="N-terminal domain of ligase-like"/>
    <property type="match status" value="1"/>
</dbReference>
<organism evidence="3 4">
    <name type="scientific">Seminavis robusta</name>
    <dbReference type="NCBI Taxonomy" id="568900"/>
    <lineage>
        <taxon>Eukaryota</taxon>
        <taxon>Sar</taxon>
        <taxon>Stramenopiles</taxon>
        <taxon>Ochrophyta</taxon>
        <taxon>Bacillariophyta</taxon>
        <taxon>Bacillariophyceae</taxon>
        <taxon>Bacillariophycidae</taxon>
        <taxon>Naviculales</taxon>
        <taxon>Naviculaceae</taxon>
        <taxon>Seminavis</taxon>
    </lineage>
</organism>
<dbReference type="PANTHER" id="PTHR22754">
    <property type="entry name" value="DISCO-INTERACTING PROTEIN 2 DIP2 -RELATED"/>
    <property type="match status" value="1"/>
</dbReference>
<reference evidence="3" key="1">
    <citation type="submission" date="2020-06" db="EMBL/GenBank/DDBJ databases">
        <authorList>
            <consortium name="Plant Systems Biology data submission"/>
        </authorList>
    </citation>
    <scope>NUCLEOTIDE SEQUENCE</scope>
    <source>
        <strain evidence="3">D6</strain>
    </source>
</reference>
<proteinExistence type="predicted"/>
<name>A0A9N8HTD4_9STRA</name>
<keyword evidence="4" id="KW-1185">Reference proteome</keyword>
<dbReference type="InterPro" id="IPR000873">
    <property type="entry name" value="AMP-dep_synth/lig_dom"/>
</dbReference>
<keyword evidence="1" id="KW-1133">Transmembrane helix</keyword>
<dbReference type="Gene3D" id="2.160.10.10">
    <property type="entry name" value="Hexapeptide repeat proteins"/>
    <property type="match status" value="1"/>
</dbReference>
<dbReference type="SUPFAM" id="SSF51161">
    <property type="entry name" value="Trimeric LpxA-like enzymes"/>
    <property type="match status" value="1"/>
</dbReference>
<dbReference type="InterPro" id="IPR011004">
    <property type="entry name" value="Trimer_LpxA-like_sf"/>
</dbReference>
<dbReference type="SUPFAM" id="SSF47336">
    <property type="entry name" value="ACP-like"/>
    <property type="match status" value="1"/>
</dbReference>
<feature type="transmembrane region" description="Helical" evidence="1">
    <location>
        <begin position="1066"/>
        <end position="1087"/>
    </location>
</feature>
<dbReference type="OrthoDB" id="199633at2759"/>
<dbReference type="GO" id="GO:0016874">
    <property type="term" value="F:ligase activity"/>
    <property type="evidence" value="ECO:0007669"/>
    <property type="project" value="UniProtKB-KW"/>
</dbReference>
<gene>
    <name evidence="3" type="ORF">SEMRO_1646_G288320.1</name>
</gene>
<feature type="transmembrane region" description="Helical" evidence="1">
    <location>
        <begin position="1156"/>
        <end position="1182"/>
    </location>
</feature>
<dbReference type="InterPro" id="IPR036736">
    <property type="entry name" value="ACP-like_sf"/>
</dbReference>
<protein>
    <submittedName>
        <fullName evidence="3">D-alanine--D-alanyl carrier protein ligase</fullName>
    </submittedName>
</protein>
<accession>A0A9N8HTD4</accession>
<keyword evidence="1" id="KW-0472">Membrane</keyword>
<evidence type="ECO:0000313" key="3">
    <source>
        <dbReference type="EMBL" id="CAB9525221.1"/>
    </source>
</evidence>
<keyword evidence="3" id="KW-0436">Ligase</keyword>
<dbReference type="InterPro" id="IPR020845">
    <property type="entry name" value="AMP-binding_CS"/>
</dbReference>
<dbReference type="SUPFAM" id="SSF56801">
    <property type="entry name" value="Acetyl-CoA synthetase-like"/>
    <property type="match status" value="1"/>
</dbReference>
<feature type="domain" description="AMP-dependent synthetase/ligase" evidence="2">
    <location>
        <begin position="11"/>
        <end position="387"/>
    </location>
</feature>
<dbReference type="PROSITE" id="PS00455">
    <property type="entry name" value="AMP_BINDING"/>
    <property type="match status" value="1"/>
</dbReference>
<evidence type="ECO:0000259" key="2">
    <source>
        <dbReference type="Pfam" id="PF00501"/>
    </source>
</evidence>
<dbReference type="PANTHER" id="PTHR22754:SF32">
    <property type="entry name" value="DISCO-INTERACTING PROTEIN 2"/>
    <property type="match status" value="1"/>
</dbReference>
<dbReference type="InterPro" id="IPR042099">
    <property type="entry name" value="ANL_N_sf"/>
</dbReference>
<dbReference type="Pfam" id="PF00501">
    <property type="entry name" value="AMP-binding"/>
    <property type="match status" value="1"/>
</dbReference>
<sequence length="1561" mass="175036">MKLFSTILHAFNHHALETPNKIVLTWVDIKCEENNKMTFKQLEDQSNAVAARLLKLGCKKGDRVMVAYPFGLEFLAGMFGAMKIGVIPCSIYPPNPNQLKTDMPKFRGFAKDAGAKYALSTNMFATAMTAASVLYKTGVKWIGTDNLPIKKSNANTPKGYETYNGEPEEVCFIQYTSGSTGRPKGVMISHQNLAENCRALVKMTDVSSSSVAALWVPQYHDMGLVAGFMSCLYGGFHLVLASPLDFVARPLLWTDMIEHYHATHTCAPNFAYALLLKHLERANRTANWSCVKRAMFGGEPAQSHVVEAAAKTLSIKPERVYNIYGLAESVVFLTAGSAYPDSEGLVCCGEVDSPTLKLRIVQHGKEVEDGQVGCIWAQSPRVAAGYYGQPELTTSTFVNILPGYDGTWLDTGRTTAFQHGEDSVGITVEVRRGFSKSGNVDLAVQISNHVSQVHGLLVYDVAVLKLGVTPKTTSGKLKRNEIRQTTVDGDWKASDVLLRFKRQTKPSLIQATAPPFKRSSFLEHSFAMNGITSSEFNLPEGNQHEIRRKSMTLPFRPLEIPDIDLSQKTALPSKVVKAVHAVECNPNKLDEYFLELHVSGVSGIDEAWSRAIKTTAALQAMCSQIQKHLEDKHPTICQLAHSLVVNPDWILIDDRTGFFSQLVHQIFVLQWVTTFMMDHPECIQQKLKEDAAWEAQGQNDQTVPVELQEMLNLPEKDPMYGKLPFFLWIKNRSVVALLNISLQNKLSPEGPTIDAHVERINSLLCLNLLEAIWVEQKHGHKENSEVGRRLATNPVITATTQSEKVLIEHASNTSTMNNLYIDWQMHIVAWVGDRNSSSWMVSKLLLPCIIGDVNAHFFYARLISLHLVTQAMGRKLVSNKFRIEPMLSRRALHYFGKLNLSCAEKFGYIPLAPEGKHQLALDEDYWLSKFDQWGLAHHPAKPNTGDPRLHETSVAGTVGPEDFSTRYANVILSVFGSHVDTSNTWAENGLTSLMSAELRNTVEEQLHMVLPANFAQLYATHKELEEFLVSSQGQHFPCNQTDEHVDFHWNSPRSQISKLEMSTVQVLGFIAITLALVTSILPCYLLAARLERNSRISDEQECLNTSFLWLPLLFPLFAISFSIMVVLCKVLVVGMYCPQEIYLMSWHYLRWWFVDRLMHVWELLVGRFLLETKFAWLFYWLLGADLAWSARIDAFIRECDLVSVGANSSVGHAIRCRKFRPWTEDSPRMIFRPITVGPNCKVSGMVSPGAVIGAGCIVEQLTVVEEGAQVPDGVIARGNPAHNAGSCYSPEANLWDESLLGAFKVLWMFSEAYHYSALYFLAHAMLNEILPIWRYHVVLHWFLLFPLASLFAMVTSILLKWLLIGKRDPSEEYDGTLWRRATNWACDYHFRTAAWMLGKFVGASRFDTLVQWCHGLDVDAVSILHTASTIFSPSNVDFVKIRQSFLALTKIELDTPSKEKIEISHSSLGRDAIVHAGTKVIRSNLPSRSQVCDKIYDLNPPNIQLAVSWSFILLEVILPEVALLILNAIIFWSIVPTYELASAIAGKRILPCLYLLCEQLP</sequence>
<feature type="transmembrane region" description="Helical" evidence="1">
    <location>
        <begin position="1108"/>
        <end position="1136"/>
    </location>
</feature>
<comment type="caution">
    <text evidence="3">The sequence shown here is derived from an EMBL/GenBank/DDBJ whole genome shotgun (WGS) entry which is preliminary data.</text>
</comment>
<dbReference type="Proteomes" id="UP001153069">
    <property type="component" value="Unassembled WGS sequence"/>
</dbReference>
<evidence type="ECO:0000256" key="1">
    <source>
        <dbReference type="SAM" id="Phobius"/>
    </source>
</evidence>
<evidence type="ECO:0000313" key="4">
    <source>
        <dbReference type="Proteomes" id="UP001153069"/>
    </source>
</evidence>
<dbReference type="EMBL" id="CAICTM010001644">
    <property type="protein sequence ID" value="CAB9525221.1"/>
    <property type="molecule type" value="Genomic_DNA"/>
</dbReference>
<keyword evidence="1" id="KW-0812">Transmembrane</keyword>